<dbReference type="Proteomes" id="UP000319298">
    <property type="component" value="Chromosome"/>
</dbReference>
<reference evidence="2" key="1">
    <citation type="submission" date="2019-06" db="EMBL/GenBank/DDBJ databases">
        <title>Whole-Genome Sequence of Bradyrhizobium sp. 3 Strain 65S1MB.</title>
        <authorList>
            <person name="Bromfield E.S.P."/>
            <person name="Cloutier S."/>
            <person name="Nguyen H.D.T."/>
        </authorList>
    </citation>
    <scope>NUCLEOTIDE SEQUENCE [LARGE SCALE GENOMIC DNA]</scope>
    <source>
        <strain evidence="2">65S1MB</strain>
    </source>
</reference>
<gene>
    <name evidence="1" type="ORF">FJN17_21035</name>
</gene>
<dbReference type="InterPro" id="IPR007460">
    <property type="entry name" value="BrnT_toxin"/>
</dbReference>
<reference evidence="1 2" key="2">
    <citation type="journal article" date="2020" name="Int. J. Syst. Evol. Microbiol.">
        <title>Description and complete genome sequences of Bradyrhizobium symbiodeficiens sp. nov., a non-symbiotic bacterium associated with legumes native to Canada.</title>
        <authorList>
            <person name="Bromfield E.S.P."/>
            <person name="Cloutier S."/>
            <person name="Nguyen H.D.T."/>
        </authorList>
    </citation>
    <scope>NUCLEOTIDE SEQUENCE [LARGE SCALE GENOMIC DNA]</scope>
    <source>
        <strain evidence="1 2">65S1MB</strain>
    </source>
</reference>
<dbReference type="Pfam" id="PF04365">
    <property type="entry name" value="BrnT_toxin"/>
    <property type="match status" value="1"/>
</dbReference>
<dbReference type="RefSeq" id="WP_094977258.1">
    <property type="nucleotide sequence ID" value="NZ_CP029427.2"/>
</dbReference>
<organism evidence="1 2">
    <name type="scientific">Bradyrhizobium symbiodeficiens</name>
    <dbReference type="NCBI Taxonomy" id="1404367"/>
    <lineage>
        <taxon>Bacteria</taxon>
        <taxon>Pseudomonadati</taxon>
        <taxon>Pseudomonadota</taxon>
        <taxon>Alphaproteobacteria</taxon>
        <taxon>Hyphomicrobiales</taxon>
        <taxon>Nitrobacteraceae</taxon>
        <taxon>Bradyrhizobium</taxon>
    </lineage>
</organism>
<evidence type="ECO:0000313" key="1">
    <source>
        <dbReference type="EMBL" id="QDF39842.1"/>
    </source>
</evidence>
<dbReference type="EMBL" id="CP041090">
    <property type="protein sequence ID" value="QDF39842.1"/>
    <property type="molecule type" value="Genomic_DNA"/>
</dbReference>
<keyword evidence="2" id="KW-1185">Reference proteome</keyword>
<protein>
    <submittedName>
        <fullName evidence="1">BrnT family toxin</fullName>
    </submittedName>
</protein>
<name>A0ABX5WBG2_9BRAD</name>
<dbReference type="Gene3D" id="3.10.450.530">
    <property type="entry name" value="Ribonuclease toxin, BrnT, of type II toxin-antitoxin system"/>
    <property type="match status" value="1"/>
</dbReference>
<proteinExistence type="predicted"/>
<accession>A0ABX5WBG2</accession>
<sequence length="86" mass="9864">MKIVWDEPKRLANLDKHELDFADLNETFFDNALVIPSHNKSKRWVAIGVSIRGVIVVVFARLGREGVSIISMRPASRSERKLYAER</sequence>
<evidence type="ECO:0000313" key="2">
    <source>
        <dbReference type="Proteomes" id="UP000319298"/>
    </source>
</evidence>
<dbReference type="InterPro" id="IPR038573">
    <property type="entry name" value="BrnT_sf"/>
</dbReference>